<dbReference type="AlphaFoldDB" id="A0A9N8VFW3"/>
<reference evidence="1" key="1">
    <citation type="submission" date="2021-06" db="EMBL/GenBank/DDBJ databases">
        <authorList>
            <person name="Kallberg Y."/>
            <person name="Tangrot J."/>
            <person name="Rosling A."/>
        </authorList>
    </citation>
    <scope>NUCLEOTIDE SEQUENCE</scope>
    <source>
        <strain evidence="1">AZ414A</strain>
    </source>
</reference>
<dbReference type="SUPFAM" id="SSF52058">
    <property type="entry name" value="L domain-like"/>
    <property type="match status" value="1"/>
</dbReference>
<dbReference type="Proteomes" id="UP000789706">
    <property type="component" value="Unassembled WGS sequence"/>
</dbReference>
<evidence type="ECO:0000313" key="2">
    <source>
        <dbReference type="Proteomes" id="UP000789706"/>
    </source>
</evidence>
<proteinExistence type="predicted"/>
<keyword evidence="2" id="KW-1185">Reference proteome</keyword>
<dbReference type="EMBL" id="CAJVPK010000103">
    <property type="protein sequence ID" value="CAG8449313.1"/>
    <property type="molecule type" value="Genomic_DNA"/>
</dbReference>
<organism evidence="1 2">
    <name type="scientific">Diversispora eburnea</name>
    <dbReference type="NCBI Taxonomy" id="1213867"/>
    <lineage>
        <taxon>Eukaryota</taxon>
        <taxon>Fungi</taxon>
        <taxon>Fungi incertae sedis</taxon>
        <taxon>Mucoromycota</taxon>
        <taxon>Glomeromycotina</taxon>
        <taxon>Glomeromycetes</taxon>
        <taxon>Diversisporales</taxon>
        <taxon>Diversisporaceae</taxon>
        <taxon>Diversispora</taxon>
    </lineage>
</organism>
<dbReference type="InterPro" id="IPR032675">
    <property type="entry name" value="LRR_dom_sf"/>
</dbReference>
<gene>
    <name evidence="1" type="ORF">DEBURN_LOCUS2020</name>
</gene>
<protein>
    <submittedName>
        <fullName evidence="1">2698_t:CDS:1</fullName>
    </submittedName>
</protein>
<comment type="caution">
    <text evidence="1">The sequence shown here is derived from an EMBL/GenBank/DDBJ whole genome shotgun (WGS) entry which is preliminary data.</text>
</comment>
<dbReference type="OrthoDB" id="204638at2759"/>
<accession>A0A9N8VFW3</accession>
<name>A0A9N8VFW3_9GLOM</name>
<evidence type="ECO:0000313" key="1">
    <source>
        <dbReference type="EMBL" id="CAG8449313.1"/>
    </source>
</evidence>
<sequence length="146" mass="16090">MANATQYLEENYPSSIRASITDLDLSNKNFVGDLTISGFVNLQKLNYSFNNFNGSINVVNFSNIQELDSSSINNARDHVYANMNKLQRNTKFSKGQVTFPNSSVFDCQKNILLPPGIQPTNNPETPPPNDNLGLKIGLSVGIISAY</sequence>
<dbReference type="Gene3D" id="3.80.10.10">
    <property type="entry name" value="Ribonuclease Inhibitor"/>
    <property type="match status" value="1"/>
</dbReference>